<evidence type="ECO:0000256" key="5">
    <source>
        <dbReference type="SAM" id="MobiDB-lite"/>
    </source>
</evidence>
<evidence type="ECO:0000256" key="1">
    <source>
        <dbReference type="ARBA" id="ARBA00009913"/>
    </source>
</evidence>
<dbReference type="CDD" id="cd03768">
    <property type="entry name" value="SR_ResInv"/>
    <property type="match status" value="1"/>
</dbReference>
<dbReference type="PANTHER" id="PTHR30461">
    <property type="entry name" value="DNA-INVERTASE FROM LAMBDOID PROPHAGE"/>
    <property type="match status" value="1"/>
</dbReference>
<dbReference type="InterPro" id="IPR009057">
    <property type="entry name" value="Homeodomain-like_sf"/>
</dbReference>
<accession>A0ABW4AQG1</accession>
<keyword evidence="3" id="KW-0238">DNA-binding</keyword>
<dbReference type="RefSeq" id="WP_317794655.1">
    <property type="nucleotide sequence ID" value="NZ_AP028461.1"/>
</dbReference>
<gene>
    <name evidence="7" type="ORF">ACFQ5G_47010</name>
</gene>
<reference evidence="8" key="1">
    <citation type="journal article" date="2019" name="Int. J. Syst. Evol. Microbiol.">
        <title>The Global Catalogue of Microorganisms (GCM) 10K type strain sequencing project: providing services to taxonomists for standard genome sequencing and annotation.</title>
        <authorList>
            <consortium name="The Broad Institute Genomics Platform"/>
            <consortium name="The Broad Institute Genome Sequencing Center for Infectious Disease"/>
            <person name="Wu L."/>
            <person name="Ma J."/>
        </authorList>
    </citation>
    <scope>NUCLEOTIDE SEQUENCE [LARGE SCALE GENOMIC DNA]</scope>
    <source>
        <strain evidence="8">CCM 7526</strain>
    </source>
</reference>
<comment type="caution">
    <text evidence="7">The sequence shown here is derived from an EMBL/GenBank/DDBJ whole genome shotgun (WGS) entry which is preliminary data.</text>
</comment>
<dbReference type="PROSITE" id="PS51736">
    <property type="entry name" value="RECOMBINASES_3"/>
    <property type="match status" value="1"/>
</dbReference>
<dbReference type="SUPFAM" id="SSF53041">
    <property type="entry name" value="Resolvase-like"/>
    <property type="match status" value="1"/>
</dbReference>
<feature type="compositionally biased region" description="Low complexity" evidence="5">
    <location>
        <begin position="366"/>
        <end position="376"/>
    </location>
</feature>
<keyword evidence="2" id="KW-0229">DNA integration</keyword>
<evidence type="ECO:0000256" key="4">
    <source>
        <dbReference type="ARBA" id="ARBA00023172"/>
    </source>
</evidence>
<evidence type="ECO:0000256" key="2">
    <source>
        <dbReference type="ARBA" id="ARBA00022908"/>
    </source>
</evidence>
<feature type="compositionally biased region" description="Basic and acidic residues" evidence="5">
    <location>
        <begin position="378"/>
        <end position="389"/>
    </location>
</feature>
<evidence type="ECO:0000313" key="8">
    <source>
        <dbReference type="Proteomes" id="UP001597183"/>
    </source>
</evidence>
<proteinExistence type="inferred from homology"/>
<evidence type="ECO:0000256" key="3">
    <source>
        <dbReference type="ARBA" id="ARBA00023125"/>
    </source>
</evidence>
<dbReference type="InterPro" id="IPR006120">
    <property type="entry name" value="Resolvase_HTH_dom"/>
</dbReference>
<dbReference type="PROSITE" id="PS00398">
    <property type="entry name" value="RECOMBINASES_2"/>
    <property type="match status" value="1"/>
</dbReference>
<dbReference type="Gene3D" id="3.40.50.1390">
    <property type="entry name" value="Resolvase, N-terminal catalytic domain"/>
    <property type="match status" value="1"/>
</dbReference>
<dbReference type="PANTHER" id="PTHR30461:SF2">
    <property type="entry name" value="SERINE RECOMBINASE PINE-RELATED"/>
    <property type="match status" value="1"/>
</dbReference>
<dbReference type="SMART" id="SM00857">
    <property type="entry name" value="Resolvase"/>
    <property type="match status" value="1"/>
</dbReference>
<keyword evidence="8" id="KW-1185">Reference proteome</keyword>
<dbReference type="InterPro" id="IPR050639">
    <property type="entry name" value="SSR_resolvase"/>
</dbReference>
<keyword evidence="4" id="KW-0233">DNA recombination</keyword>
<dbReference type="CDD" id="cd00569">
    <property type="entry name" value="HTH_Hin_like"/>
    <property type="match status" value="1"/>
</dbReference>
<name>A0ABW4AQG1_9ACTN</name>
<feature type="domain" description="Resolvase/invertase-type recombinase catalytic" evidence="6">
    <location>
        <begin position="42"/>
        <end position="175"/>
    </location>
</feature>
<evidence type="ECO:0000313" key="7">
    <source>
        <dbReference type="EMBL" id="MFD1372925.1"/>
    </source>
</evidence>
<sequence length="421" mass="45270">MSENAASGRFSYVLWMTETTVDLTVDPEDVLQPFPAPTGGGLLVGYGRVSTRQQNLDRQIRALTKAGCAKIFTDKRSGKNTDRPELTACLAYLREGDTLVVPSLDRLARSLQDLITLTVELRGRGIGFKSLHEALDTTTPGGRLVFHVFAALAEFIRELIIENTRDGVAAAKARGQRLGRPPAMTQEQIEHALALLTQPKASVKAIATLLGVSRSTLYTHVPQLAAIRAKARTETAAVMPEPRPPVTRDPGAWWQDGDFTLDHTDIGWQLTHPRYPAGPDEVIPVDDYPAGSARLRRTILAAQTAAEAAVTDLTGRAVDVWEEAEDGVGDPYWTALLVQDTASDGQAALDATLARLPSDRRPGPPSMESTTSSSPPYRRADPAGRREDGSPGPSAAGASTTSRGRSNLHRPVDSFNEVAAG</sequence>
<dbReference type="Proteomes" id="UP001597183">
    <property type="component" value="Unassembled WGS sequence"/>
</dbReference>
<dbReference type="InterPro" id="IPR006118">
    <property type="entry name" value="Recombinase_CS"/>
</dbReference>
<dbReference type="InterPro" id="IPR036162">
    <property type="entry name" value="Resolvase-like_N_sf"/>
</dbReference>
<comment type="similarity">
    <text evidence="1">Belongs to the site-specific recombinase resolvase family.</text>
</comment>
<dbReference type="InterPro" id="IPR006119">
    <property type="entry name" value="Resolv_N"/>
</dbReference>
<dbReference type="SUPFAM" id="SSF46689">
    <property type="entry name" value="Homeodomain-like"/>
    <property type="match status" value="1"/>
</dbReference>
<dbReference type="EMBL" id="JBHTMK010000063">
    <property type="protein sequence ID" value="MFD1372925.1"/>
    <property type="molecule type" value="Genomic_DNA"/>
</dbReference>
<evidence type="ECO:0000259" key="6">
    <source>
        <dbReference type="PROSITE" id="PS51736"/>
    </source>
</evidence>
<dbReference type="Pfam" id="PF02796">
    <property type="entry name" value="HTH_7"/>
    <property type="match status" value="1"/>
</dbReference>
<dbReference type="Gene3D" id="1.10.10.60">
    <property type="entry name" value="Homeodomain-like"/>
    <property type="match status" value="1"/>
</dbReference>
<protein>
    <submittedName>
        <fullName evidence="7">Recombinase family protein</fullName>
    </submittedName>
</protein>
<feature type="region of interest" description="Disordered" evidence="5">
    <location>
        <begin position="354"/>
        <end position="421"/>
    </location>
</feature>
<organism evidence="7 8">
    <name type="scientific">Actinoplanes sichuanensis</name>
    <dbReference type="NCBI Taxonomy" id="512349"/>
    <lineage>
        <taxon>Bacteria</taxon>
        <taxon>Bacillati</taxon>
        <taxon>Actinomycetota</taxon>
        <taxon>Actinomycetes</taxon>
        <taxon>Micromonosporales</taxon>
        <taxon>Micromonosporaceae</taxon>
        <taxon>Actinoplanes</taxon>
    </lineage>
</organism>
<dbReference type="Pfam" id="PF00239">
    <property type="entry name" value="Resolvase"/>
    <property type="match status" value="1"/>
</dbReference>